<organism evidence="1 2">
    <name type="scientific">Symbiodinium pilosum</name>
    <name type="common">Dinoflagellate</name>
    <dbReference type="NCBI Taxonomy" id="2952"/>
    <lineage>
        <taxon>Eukaryota</taxon>
        <taxon>Sar</taxon>
        <taxon>Alveolata</taxon>
        <taxon>Dinophyceae</taxon>
        <taxon>Suessiales</taxon>
        <taxon>Symbiodiniaceae</taxon>
        <taxon>Symbiodinium</taxon>
    </lineage>
</organism>
<protein>
    <submittedName>
        <fullName evidence="1">Uncharacterized protein</fullName>
    </submittedName>
</protein>
<dbReference type="EMBL" id="CAJNIZ010006240">
    <property type="protein sequence ID" value="CAE7248283.1"/>
    <property type="molecule type" value="Genomic_DNA"/>
</dbReference>
<name>A0A812LKV9_SYMPI</name>
<reference evidence="1" key="1">
    <citation type="submission" date="2021-02" db="EMBL/GenBank/DDBJ databases">
        <authorList>
            <person name="Dougan E. K."/>
            <person name="Rhodes N."/>
            <person name="Thang M."/>
            <person name="Chan C."/>
        </authorList>
    </citation>
    <scope>NUCLEOTIDE SEQUENCE</scope>
</reference>
<evidence type="ECO:0000313" key="1">
    <source>
        <dbReference type="EMBL" id="CAE7248283.1"/>
    </source>
</evidence>
<keyword evidence="2" id="KW-1185">Reference proteome</keyword>
<gene>
    <name evidence="1" type="ORF">SPIL2461_LOCUS4638</name>
</gene>
<accession>A0A812LKV9</accession>
<feature type="non-terminal residue" evidence="1">
    <location>
        <position position="1"/>
    </location>
</feature>
<proteinExistence type="predicted"/>
<sequence length="83" mass="9041">MAMLVTSVPAFTAAAGQAHFDTVAEDKAGDKFRELFDEQQAMVKTVRNTDWLELILKLRGGNFRTSASLPPPGGVGMRLFGEK</sequence>
<dbReference type="OrthoDB" id="426397at2759"/>
<comment type="caution">
    <text evidence="1">The sequence shown here is derived from an EMBL/GenBank/DDBJ whole genome shotgun (WGS) entry which is preliminary data.</text>
</comment>
<dbReference type="Proteomes" id="UP000649617">
    <property type="component" value="Unassembled WGS sequence"/>
</dbReference>
<evidence type="ECO:0000313" key="2">
    <source>
        <dbReference type="Proteomes" id="UP000649617"/>
    </source>
</evidence>
<dbReference type="AlphaFoldDB" id="A0A812LKV9"/>